<sequence length="775" mass="85526">MSLKNPQITLGSEASLIAPSNLSDFQFERADWTLFRSINTLPQKAGVPVSQLRRLVLKELADNALDAGGNVRVRKLDDTGDRWAIEDDGPGIDPAIVPHLFSINRPLASSKLRRMPTRGAMGNGLRVVAGSVIASSGALEVRTRNTRLVLKPQDDGSTIAKAEPCDHATGTTIEITFGADMPKDEIRHPEIWANRAARLNVGESYGGRSSPYWYDRDSFYELLQAAGDRTVRDLIAEFDGCSGAKAGKVAAAFKGRSCASMTRDDAANLHDAARAASAPVNPKRLGLVGDVYGFPTAHAVERGEFQTGAREPTALLPFVVEAWVGAKNESGMTTAFTVNRTPIAGNVRAYREKGKIELYGCGLSHEIESPGKGLAIYLNVTTPYCPITTDGKEPDLEPFAFAIMKAVKDAARRAKKALPKVAASDRITAKSVVLDNVQEAVEKASGGGLYRFNQRQLFYVLRPAVIAATGAELSYKNFEGIITDYETENGDVPGMYRDPRGTLYHPHEGRTIPLGTLAVEDYERPSWTFNKVLYIEKEGPFEALKSAKWPERHDCALLTSKGYTTRAVKDLLDLLDADGEPITVFCIHDADAAGTMIYQTLQEETRARPTRRTVEIVNLGLDPWEAIDMGLEIERIDARDRKGAVARYVVDRPDGSEWQRWLMAQRIELNAMTTPQFIEWLDGKMAAHEGEKVVPPVEVIKSEMRDRTADHVRRDITERVLREARIDQQVRSALEGIEEPDAAALSDATRQWLSNHRSEPWRTFVDAEARKAASR</sequence>
<dbReference type="Gene3D" id="3.40.1360.10">
    <property type="match status" value="1"/>
</dbReference>
<proteinExistence type="predicted"/>
<reference evidence="3 4" key="1">
    <citation type="submission" date="2023-12" db="EMBL/GenBank/DDBJ databases">
        <title>Description of Novel Strain Fulvimarina sp. 2208YS6-2-32 isolated from Uroteuthis (Photololigo) edulis.</title>
        <authorList>
            <person name="Park J.-S."/>
        </authorList>
    </citation>
    <scope>NUCLEOTIDE SEQUENCE [LARGE SCALE GENOMIC DNA]</scope>
    <source>
        <strain evidence="3 4">2208YS6-2-32</strain>
    </source>
</reference>
<dbReference type="InterPro" id="IPR003594">
    <property type="entry name" value="HATPase_dom"/>
</dbReference>
<dbReference type="RefSeq" id="WP_322189279.1">
    <property type="nucleotide sequence ID" value="NZ_JAXLPB010000012.1"/>
</dbReference>
<evidence type="ECO:0000313" key="3">
    <source>
        <dbReference type="EMBL" id="MDY8111123.1"/>
    </source>
</evidence>
<dbReference type="InterPro" id="IPR036890">
    <property type="entry name" value="HATPase_C_sf"/>
</dbReference>
<evidence type="ECO:0000313" key="4">
    <source>
        <dbReference type="Proteomes" id="UP001294412"/>
    </source>
</evidence>
<dbReference type="InterPro" id="IPR034136">
    <property type="entry name" value="TOPRIM_Topo6A/Spo11"/>
</dbReference>
<dbReference type="Gene3D" id="3.30.565.10">
    <property type="entry name" value="Histidine kinase-like ATPase, C-terminal domain"/>
    <property type="match status" value="1"/>
</dbReference>
<gene>
    <name evidence="3" type="ORF">U0C82_18540</name>
</gene>
<organism evidence="3 4">
    <name type="scientific">Fulvimarina uroteuthidis</name>
    <dbReference type="NCBI Taxonomy" id="3098149"/>
    <lineage>
        <taxon>Bacteria</taxon>
        <taxon>Pseudomonadati</taxon>
        <taxon>Pseudomonadota</taxon>
        <taxon>Alphaproteobacteria</taxon>
        <taxon>Hyphomicrobiales</taxon>
        <taxon>Aurantimonadaceae</taxon>
        <taxon>Fulvimarina</taxon>
    </lineage>
</organism>
<dbReference type="SUPFAM" id="SSF56726">
    <property type="entry name" value="DNA topoisomerase IV, alpha subunit"/>
    <property type="match status" value="1"/>
</dbReference>
<feature type="domain" description="Topoisomerase 6 subunit A/Spo11 TOPRIM" evidence="2">
    <location>
        <begin position="532"/>
        <end position="644"/>
    </location>
</feature>
<keyword evidence="3" id="KW-0547">Nucleotide-binding</keyword>
<protein>
    <submittedName>
        <fullName evidence="3">ATP-binding protein</fullName>
    </submittedName>
</protein>
<dbReference type="Pfam" id="PF02518">
    <property type="entry name" value="HATPase_c"/>
    <property type="match status" value="1"/>
</dbReference>
<comment type="caution">
    <text evidence="3">The sequence shown here is derived from an EMBL/GenBank/DDBJ whole genome shotgun (WGS) entry which is preliminary data.</text>
</comment>
<dbReference type="SUPFAM" id="SSF55874">
    <property type="entry name" value="ATPase domain of HSP90 chaperone/DNA topoisomerase II/histidine kinase"/>
    <property type="match status" value="1"/>
</dbReference>
<keyword evidence="3" id="KW-0067">ATP-binding</keyword>
<dbReference type="Proteomes" id="UP001294412">
    <property type="component" value="Unassembled WGS sequence"/>
</dbReference>
<evidence type="ECO:0000259" key="1">
    <source>
        <dbReference type="Pfam" id="PF02518"/>
    </source>
</evidence>
<dbReference type="InterPro" id="IPR036078">
    <property type="entry name" value="Spo11/TopoVI_A_sf"/>
</dbReference>
<keyword evidence="4" id="KW-1185">Reference proteome</keyword>
<feature type="domain" description="Histidine kinase/HSP90-like ATPase" evidence="1">
    <location>
        <begin position="54"/>
        <end position="156"/>
    </location>
</feature>
<name>A0ABU5I862_9HYPH</name>
<dbReference type="EMBL" id="JAXLPB010000012">
    <property type="protein sequence ID" value="MDY8111123.1"/>
    <property type="molecule type" value="Genomic_DNA"/>
</dbReference>
<dbReference type="Pfam" id="PF21180">
    <property type="entry name" value="TOP6A-Spo11_Toprim"/>
    <property type="match status" value="1"/>
</dbReference>
<accession>A0ABU5I862</accession>
<dbReference type="GO" id="GO:0005524">
    <property type="term" value="F:ATP binding"/>
    <property type="evidence" value="ECO:0007669"/>
    <property type="project" value="UniProtKB-KW"/>
</dbReference>
<evidence type="ECO:0000259" key="2">
    <source>
        <dbReference type="Pfam" id="PF21180"/>
    </source>
</evidence>